<dbReference type="EMBL" id="QBKT01000009">
    <property type="protein sequence ID" value="PTX59478.1"/>
    <property type="molecule type" value="Genomic_DNA"/>
</dbReference>
<keyword evidence="3" id="KW-1185">Reference proteome</keyword>
<feature type="signal peptide" evidence="1">
    <location>
        <begin position="1"/>
        <end position="18"/>
    </location>
</feature>
<accession>A0A2T6BTR6</accession>
<organism evidence="2 3">
    <name type="scientific">Kordia periserrulae</name>
    <dbReference type="NCBI Taxonomy" id="701523"/>
    <lineage>
        <taxon>Bacteria</taxon>
        <taxon>Pseudomonadati</taxon>
        <taxon>Bacteroidota</taxon>
        <taxon>Flavobacteriia</taxon>
        <taxon>Flavobacteriales</taxon>
        <taxon>Flavobacteriaceae</taxon>
        <taxon>Kordia</taxon>
    </lineage>
</organism>
<proteinExistence type="predicted"/>
<comment type="caution">
    <text evidence="2">The sequence shown here is derived from an EMBL/GenBank/DDBJ whole genome shotgun (WGS) entry which is preliminary data.</text>
</comment>
<dbReference type="AlphaFoldDB" id="A0A2T6BTR6"/>
<evidence type="ECO:0000313" key="2">
    <source>
        <dbReference type="EMBL" id="PTX59478.1"/>
    </source>
</evidence>
<evidence type="ECO:0000256" key="1">
    <source>
        <dbReference type="SAM" id="SignalP"/>
    </source>
</evidence>
<reference evidence="2 3" key="1">
    <citation type="submission" date="2018-04" db="EMBL/GenBank/DDBJ databases">
        <title>Genomic Encyclopedia of Archaeal and Bacterial Type Strains, Phase II (KMG-II): from individual species to whole genera.</title>
        <authorList>
            <person name="Goeker M."/>
        </authorList>
    </citation>
    <scope>NUCLEOTIDE SEQUENCE [LARGE SCALE GENOMIC DNA]</scope>
    <source>
        <strain evidence="2 3">DSM 25731</strain>
    </source>
</reference>
<protein>
    <submittedName>
        <fullName evidence="2">Uncharacterized protein</fullName>
    </submittedName>
</protein>
<sequence length="215" mass="25342">MRYFILIVLLACFSKSTAQVQRFYFVDDVESIAYITMNICVDTDAKVSNIKLVEDKTTYANDTFIEYIRTKLQTVQFKENSDLKNTCFDVSVRFINRKYKEKKLKEDDCSACEKFKEGEFRYGAEEFKDIKVVRKRNIQKEIRKDNVSVFKITWVSNCSYILTYKKTSHPKRKHLVDDEIYVEIIDVLNDDSYVCKITASFTSGIDYGIFKKIKE</sequence>
<feature type="chain" id="PRO_5015649468" evidence="1">
    <location>
        <begin position="19"/>
        <end position="215"/>
    </location>
</feature>
<evidence type="ECO:0000313" key="3">
    <source>
        <dbReference type="Proteomes" id="UP000244090"/>
    </source>
</evidence>
<gene>
    <name evidence="2" type="ORF">C8N46_10967</name>
</gene>
<keyword evidence="1" id="KW-0732">Signal</keyword>
<name>A0A2T6BTR6_9FLAO</name>
<dbReference type="Proteomes" id="UP000244090">
    <property type="component" value="Unassembled WGS sequence"/>
</dbReference>